<accession>A0AB39XII6</accession>
<name>A0AB39XII6_9BRAD</name>
<evidence type="ECO:0000313" key="1">
    <source>
        <dbReference type="EMBL" id="XDV56631.1"/>
    </source>
</evidence>
<proteinExistence type="predicted"/>
<protein>
    <submittedName>
        <fullName evidence="1">Uncharacterized protein</fullName>
    </submittedName>
</protein>
<organism evidence="1">
    <name type="scientific">Bradyrhizobium sp. LLZ17</name>
    <dbReference type="NCBI Taxonomy" id="3239388"/>
    <lineage>
        <taxon>Bacteria</taxon>
        <taxon>Pseudomonadati</taxon>
        <taxon>Pseudomonadota</taxon>
        <taxon>Alphaproteobacteria</taxon>
        <taxon>Hyphomicrobiales</taxon>
        <taxon>Nitrobacteraceae</taxon>
        <taxon>Bradyrhizobium</taxon>
    </lineage>
</organism>
<sequence>MLVIVSSPAQALANIRKFEVEVAKSPDLQSRLPYARAWYADKDAEGQWHFGPSKFIGYQDVDAEKYLKEADAADGRRTEAQLQQWFSVAGPANALHSDLHARLVAFLAKYQKAPSTLARINLSLGIRRRAAPQVLDDADDDDLVRLLAAVAGKLPESQLLDLRERLEKLSR</sequence>
<dbReference type="AlphaFoldDB" id="A0AB39XII6"/>
<dbReference type="RefSeq" id="WP_369721072.1">
    <property type="nucleotide sequence ID" value="NZ_CP165734.1"/>
</dbReference>
<reference evidence="1" key="1">
    <citation type="submission" date="2024-08" db="EMBL/GenBank/DDBJ databases">
        <authorList>
            <person name="Chaddad Z."/>
            <person name="Lamrabet M."/>
            <person name="Bouhnik O."/>
            <person name="Alami S."/>
            <person name="Wipf D."/>
            <person name="Courty P.E."/>
            <person name="Missbah El Idrissi M."/>
        </authorList>
    </citation>
    <scope>NUCLEOTIDE SEQUENCE</scope>
    <source>
        <strain evidence="1">LLZ17</strain>
    </source>
</reference>
<gene>
    <name evidence="1" type="ORF">AB8Z38_28925</name>
</gene>
<dbReference type="EMBL" id="CP165734">
    <property type="protein sequence ID" value="XDV56631.1"/>
    <property type="molecule type" value="Genomic_DNA"/>
</dbReference>